<dbReference type="AlphaFoldDB" id="A0A193LKA8"/>
<evidence type="ECO:0000256" key="4">
    <source>
        <dbReference type="SAM" id="SignalP"/>
    </source>
</evidence>
<comment type="similarity">
    <text evidence="2">Belongs to the class-A beta-lactamase family.</text>
</comment>
<dbReference type="InterPro" id="IPR012338">
    <property type="entry name" value="Beta-lactam/transpept-like"/>
</dbReference>
<dbReference type="SUPFAM" id="SSF56601">
    <property type="entry name" value="beta-lactamase/transpeptidase-like"/>
    <property type="match status" value="1"/>
</dbReference>
<organism evidence="6 7">
    <name type="scientific">Woeseia oceani</name>
    <dbReference type="NCBI Taxonomy" id="1548547"/>
    <lineage>
        <taxon>Bacteria</taxon>
        <taxon>Pseudomonadati</taxon>
        <taxon>Pseudomonadota</taxon>
        <taxon>Gammaproteobacteria</taxon>
        <taxon>Woeseiales</taxon>
        <taxon>Woeseiaceae</taxon>
        <taxon>Woeseia</taxon>
    </lineage>
</organism>
<sequence>MTAIPKTALAGLFLLLAACAAEPQWNGSLQTLLESQPARFGTVMRDPERYRLQIIYTQIDRDAANNPSFRSFSYRVNADEYFYPASTVKLPTALIALEALQKLGIPRDAAMFTGSAADFQTSALVDDSAPDGVPSVAHYIRKILLVSDNDAFNRLYELLGQQALNEALIRHGLHNSRIVHRLESVLTPEQNLLSNPLRLEVGGRTVYEQEAVRSAKSFVAPEAELLGVAEIVGGELRQGPKDFSVKNAYSLQDQHDLLQSLLFPAAVDDKSRFEISEDDLDFVYRWMSTYPRESGITQYSNAAEYPDGYVKFLLYGGKAESIPDPIRVFNKVGDAYGFLTDAAYVVDFEHGVEFLLAATIYTNANQTFNDGEYEYDEIGLPFLRDLGQAIYEIELTRPRSHVPDLSRFSFDTRGISAEID</sequence>
<feature type="chain" id="PRO_5008260372" description="beta-lactamase" evidence="4">
    <location>
        <begin position="21"/>
        <end position="420"/>
    </location>
</feature>
<dbReference type="PROSITE" id="PS51257">
    <property type="entry name" value="PROKAR_LIPOPROTEIN"/>
    <property type="match status" value="1"/>
</dbReference>
<accession>A0A193LKA8</accession>
<dbReference type="RefSeq" id="WP_068618800.1">
    <property type="nucleotide sequence ID" value="NZ_CP016268.1"/>
</dbReference>
<dbReference type="InterPro" id="IPR000871">
    <property type="entry name" value="Beta-lactam_class-A"/>
</dbReference>
<dbReference type="GO" id="GO:0046677">
    <property type="term" value="P:response to antibiotic"/>
    <property type="evidence" value="ECO:0007669"/>
    <property type="project" value="InterPro"/>
</dbReference>
<dbReference type="PANTHER" id="PTHR35333">
    <property type="entry name" value="BETA-LACTAMASE"/>
    <property type="match status" value="1"/>
</dbReference>
<dbReference type="EC" id="3.5.2.6" evidence="3"/>
<dbReference type="OrthoDB" id="1884322at2"/>
<dbReference type="GO" id="GO:0030655">
    <property type="term" value="P:beta-lactam antibiotic catabolic process"/>
    <property type="evidence" value="ECO:0007669"/>
    <property type="project" value="InterPro"/>
</dbReference>
<dbReference type="GO" id="GO:0008800">
    <property type="term" value="F:beta-lactamase activity"/>
    <property type="evidence" value="ECO:0007669"/>
    <property type="project" value="UniProtKB-EC"/>
</dbReference>
<evidence type="ECO:0000259" key="5">
    <source>
        <dbReference type="Pfam" id="PF13354"/>
    </source>
</evidence>
<evidence type="ECO:0000313" key="6">
    <source>
        <dbReference type="EMBL" id="ANO52947.1"/>
    </source>
</evidence>
<feature type="domain" description="Beta-lactamase class A catalytic" evidence="5">
    <location>
        <begin position="74"/>
        <end position="357"/>
    </location>
</feature>
<evidence type="ECO:0000313" key="7">
    <source>
        <dbReference type="Proteomes" id="UP000092695"/>
    </source>
</evidence>
<protein>
    <recommendedName>
        <fullName evidence="3">beta-lactamase</fullName>
        <ecNumber evidence="3">3.5.2.6</ecNumber>
    </recommendedName>
</protein>
<dbReference type="Gene3D" id="3.40.710.10">
    <property type="entry name" value="DD-peptidase/beta-lactamase superfamily"/>
    <property type="match status" value="1"/>
</dbReference>
<feature type="signal peptide" evidence="4">
    <location>
        <begin position="1"/>
        <end position="20"/>
    </location>
</feature>
<comment type="catalytic activity">
    <reaction evidence="1">
        <text>a beta-lactam + H2O = a substituted beta-amino acid</text>
        <dbReference type="Rhea" id="RHEA:20401"/>
        <dbReference type="ChEBI" id="CHEBI:15377"/>
        <dbReference type="ChEBI" id="CHEBI:35627"/>
        <dbReference type="ChEBI" id="CHEBI:140347"/>
        <dbReference type="EC" id="3.5.2.6"/>
    </reaction>
</comment>
<evidence type="ECO:0000256" key="2">
    <source>
        <dbReference type="ARBA" id="ARBA00009009"/>
    </source>
</evidence>
<evidence type="ECO:0000256" key="1">
    <source>
        <dbReference type="ARBA" id="ARBA00001526"/>
    </source>
</evidence>
<keyword evidence="7" id="KW-1185">Reference proteome</keyword>
<dbReference type="PANTHER" id="PTHR35333:SF3">
    <property type="entry name" value="BETA-LACTAMASE-TYPE TRANSPEPTIDASE FOLD CONTAINING PROTEIN"/>
    <property type="match status" value="1"/>
</dbReference>
<proteinExistence type="inferred from homology"/>
<dbReference type="KEGG" id="woc:BA177_02885"/>
<dbReference type="Pfam" id="PF13354">
    <property type="entry name" value="Beta-lactamase2"/>
    <property type="match status" value="1"/>
</dbReference>
<dbReference type="InterPro" id="IPR045155">
    <property type="entry name" value="Beta-lactam_cat"/>
</dbReference>
<dbReference type="Proteomes" id="UP000092695">
    <property type="component" value="Chromosome"/>
</dbReference>
<keyword evidence="4" id="KW-0732">Signal</keyword>
<evidence type="ECO:0000256" key="3">
    <source>
        <dbReference type="ARBA" id="ARBA00012865"/>
    </source>
</evidence>
<reference evidence="6 7" key="1">
    <citation type="submission" date="2016-06" db="EMBL/GenBank/DDBJ databases">
        <title>Complete genome sequence of a deep-branching marine Gamma Proteobacterium Woeseia oceani type strain XK5.</title>
        <authorList>
            <person name="Mu D."/>
            <person name="Du Z."/>
        </authorList>
    </citation>
    <scope>NUCLEOTIDE SEQUENCE [LARGE SCALE GENOMIC DNA]</scope>
    <source>
        <strain evidence="6 7">XK5</strain>
    </source>
</reference>
<dbReference type="EMBL" id="CP016268">
    <property type="protein sequence ID" value="ANO52947.1"/>
    <property type="molecule type" value="Genomic_DNA"/>
</dbReference>
<dbReference type="STRING" id="1548547.BA177_02885"/>
<gene>
    <name evidence="6" type="ORF">BA177_02885</name>
</gene>
<name>A0A193LKA8_9GAMM</name>